<evidence type="ECO:0000256" key="3">
    <source>
        <dbReference type="ARBA" id="ARBA00004236"/>
    </source>
</evidence>
<gene>
    <name evidence="16" type="ORF">PO878_15950</name>
</gene>
<feature type="compositionally biased region" description="Pro residues" evidence="12">
    <location>
        <begin position="465"/>
        <end position="475"/>
    </location>
</feature>
<feature type="domain" description="HAMP" evidence="15">
    <location>
        <begin position="173"/>
        <end position="226"/>
    </location>
</feature>
<evidence type="ECO:0000256" key="13">
    <source>
        <dbReference type="SAM" id="Phobius"/>
    </source>
</evidence>
<evidence type="ECO:0000256" key="9">
    <source>
        <dbReference type="ARBA" id="ARBA00022989"/>
    </source>
</evidence>
<evidence type="ECO:0000256" key="1">
    <source>
        <dbReference type="ARBA" id="ARBA00000085"/>
    </source>
</evidence>
<dbReference type="Proteomes" id="UP001216390">
    <property type="component" value="Chromosome"/>
</dbReference>
<comment type="cofactor">
    <cofactor evidence="2">
        <name>a divalent metal cation</name>
        <dbReference type="ChEBI" id="CHEBI:60240"/>
    </cofactor>
</comment>
<keyword evidence="8 16" id="KW-0418">Kinase</keyword>
<dbReference type="CDD" id="cd00082">
    <property type="entry name" value="HisKA"/>
    <property type="match status" value="1"/>
</dbReference>
<evidence type="ECO:0000256" key="4">
    <source>
        <dbReference type="ARBA" id="ARBA00012438"/>
    </source>
</evidence>
<keyword evidence="9 13" id="KW-1133">Transmembrane helix</keyword>
<dbReference type="InterPro" id="IPR005467">
    <property type="entry name" value="His_kinase_dom"/>
</dbReference>
<keyword evidence="7 13" id="KW-0812">Transmembrane</keyword>
<keyword evidence="6" id="KW-0808">Transferase</keyword>
<feature type="transmembrane region" description="Helical" evidence="13">
    <location>
        <begin position="149"/>
        <end position="172"/>
    </location>
</feature>
<dbReference type="SMART" id="SM00304">
    <property type="entry name" value="HAMP"/>
    <property type="match status" value="1"/>
</dbReference>
<dbReference type="GO" id="GO:0005886">
    <property type="term" value="C:plasma membrane"/>
    <property type="evidence" value="ECO:0007669"/>
    <property type="project" value="UniProtKB-SubCell"/>
</dbReference>
<dbReference type="Pfam" id="PF00512">
    <property type="entry name" value="HisKA"/>
    <property type="match status" value="1"/>
</dbReference>
<feature type="domain" description="Histidine kinase" evidence="14">
    <location>
        <begin position="241"/>
        <end position="461"/>
    </location>
</feature>
<evidence type="ECO:0000313" key="16">
    <source>
        <dbReference type="EMBL" id="WCO65994.1"/>
    </source>
</evidence>
<evidence type="ECO:0000259" key="15">
    <source>
        <dbReference type="PROSITE" id="PS50885"/>
    </source>
</evidence>
<organism evidence="16 17">
    <name type="scientific">Iamia majanohamensis</name>
    <dbReference type="NCBI Taxonomy" id="467976"/>
    <lineage>
        <taxon>Bacteria</taxon>
        <taxon>Bacillati</taxon>
        <taxon>Actinomycetota</taxon>
        <taxon>Acidimicrobiia</taxon>
        <taxon>Acidimicrobiales</taxon>
        <taxon>Iamiaceae</taxon>
        <taxon>Iamia</taxon>
    </lineage>
</organism>
<dbReference type="InterPro" id="IPR003661">
    <property type="entry name" value="HisK_dim/P_dom"/>
</dbReference>
<evidence type="ECO:0000256" key="12">
    <source>
        <dbReference type="SAM" id="MobiDB-lite"/>
    </source>
</evidence>
<dbReference type="InterPro" id="IPR004358">
    <property type="entry name" value="Sig_transdc_His_kin-like_C"/>
</dbReference>
<dbReference type="PROSITE" id="PS50885">
    <property type="entry name" value="HAMP"/>
    <property type="match status" value="1"/>
</dbReference>
<dbReference type="PANTHER" id="PTHR45436">
    <property type="entry name" value="SENSOR HISTIDINE KINASE YKOH"/>
    <property type="match status" value="1"/>
</dbReference>
<dbReference type="PRINTS" id="PR00344">
    <property type="entry name" value="BCTRLSENSOR"/>
</dbReference>
<dbReference type="CDD" id="cd00075">
    <property type="entry name" value="HATPase"/>
    <property type="match status" value="1"/>
</dbReference>
<dbReference type="InterPro" id="IPR003594">
    <property type="entry name" value="HATPase_dom"/>
</dbReference>
<keyword evidence="17" id="KW-1185">Reference proteome</keyword>
<keyword evidence="5" id="KW-0597">Phosphoprotein</keyword>
<dbReference type="SUPFAM" id="SSF158472">
    <property type="entry name" value="HAMP domain-like"/>
    <property type="match status" value="1"/>
</dbReference>
<dbReference type="SMART" id="SM00388">
    <property type="entry name" value="HisKA"/>
    <property type="match status" value="1"/>
</dbReference>
<comment type="catalytic activity">
    <reaction evidence="1">
        <text>ATP + protein L-histidine = ADP + protein N-phospho-L-histidine.</text>
        <dbReference type="EC" id="2.7.13.3"/>
    </reaction>
</comment>
<dbReference type="KEGG" id="ima:PO878_15950"/>
<dbReference type="RefSeq" id="WP_272735520.1">
    <property type="nucleotide sequence ID" value="NZ_CP116942.1"/>
</dbReference>
<evidence type="ECO:0000256" key="11">
    <source>
        <dbReference type="ARBA" id="ARBA00023136"/>
    </source>
</evidence>
<dbReference type="InterPro" id="IPR036890">
    <property type="entry name" value="HATPase_C_sf"/>
</dbReference>
<evidence type="ECO:0000256" key="2">
    <source>
        <dbReference type="ARBA" id="ARBA00001968"/>
    </source>
</evidence>
<name>A0AAF0BV28_9ACTN</name>
<dbReference type="Gene3D" id="1.10.287.130">
    <property type="match status" value="1"/>
</dbReference>
<dbReference type="GO" id="GO:0005509">
    <property type="term" value="F:calcium ion binding"/>
    <property type="evidence" value="ECO:0007669"/>
    <property type="project" value="UniProtKB-ARBA"/>
</dbReference>
<dbReference type="Gene3D" id="3.30.565.10">
    <property type="entry name" value="Histidine kinase-like ATPase, C-terminal domain"/>
    <property type="match status" value="1"/>
</dbReference>
<evidence type="ECO:0000313" key="17">
    <source>
        <dbReference type="Proteomes" id="UP001216390"/>
    </source>
</evidence>
<proteinExistence type="predicted"/>
<dbReference type="SUPFAM" id="SSF47384">
    <property type="entry name" value="Homodimeric domain of signal transducing histidine kinase"/>
    <property type="match status" value="1"/>
</dbReference>
<evidence type="ECO:0000256" key="10">
    <source>
        <dbReference type="ARBA" id="ARBA00023012"/>
    </source>
</evidence>
<dbReference type="SMART" id="SM00387">
    <property type="entry name" value="HATPase_c"/>
    <property type="match status" value="1"/>
</dbReference>
<dbReference type="PANTHER" id="PTHR45436:SF5">
    <property type="entry name" value="SENSOR HISTIDINE KINASE TRCS"/>
    <property type="match status" value="1"/>
</dbReference>
<comment type="subcellular location">
    <subcellularLocation>
        <location evidence="3">Cell membrane</location>
    </subcellularLocation>
</comment>
<reference evidence="16" key="1">
    <citation type="submission" date="2023-01" db="EMBL/GenBank/DDBJ databases">
        <title>The diversity of Class Acidimicrobiia in South China Sea sediment environments and the proposal of Iamia marina sp. nov., a novel species of the genus Iamia.</title>
        <authorList>
            <person name="He Y."/>
            <person name="Tian X."/>
        </authorList>
    </citation>
    <scope>NUCLEOTIDE SEQUENCE</scope>
    <source>
        <strain evidence="16">DSM 19957</strain>
    </source>
</reference>
<dbReference type="Pfam" id="PF02518">
    <property type="entry name" value="HATPase_c"/>
    <property type="match status" value="1"/>
</dbReference>
<dbReference type="FunFam" id="1.10.287.130:FF:000001">
    <property type="entry name" value="Two-component sensor histidine kinase"/>
    <property type="match status" value="1"/>
</dbReference>
<accession>A0AAF0BV28</accession>
<dbReference type="EMBL" id="CP116942">
    <property type="protein sequence ID" value="WCO65994.1"/>
    <property type="molecule type" value="Genomic_DNA"/>
</dbReference>
<dbReference type="InterPro" id="IPR003660">
    <property type="entry name" value="HAMP_dom"/>
</dbReference>
<keyword evidence="10" id="KW-0902">Two-component regulatory system</keyword>
<evidence type="ECO:0000256" key="6">
    <source>
        <dbReference type="ARBA" id="ARBA00022679"/>
    </source>
</evidence>
<evidence type="ECO:0000256" key="8">
    <source>
        <dbReference type="ARBA" id="ARBA00022777"/>
    </source>
</evidence>
<dbReference type="EC" id="2.7.13.3" evidence="4"/>
<evidence type="ECO:0000256" key="5">
    <source>
        <dbReference type="ARBA" id="ARBA00022553"/>
    </source>
</evidence>
<evidence type="ECO:0000259" key="14">
    <source>
        <dbReference type="PROSITE" id="PS50109"/>
    </source>
</evidence>
<dbReference type="AlphaFoldDB" id="A0AAF0BV28"/>
<dbReference type="InterPro" id="IPR050428">
    <property type="entry name" value="TCS_sensor_his_kinase"/>
</dbReference>
<evidence type="ECO:0000256" key="7">
    <source>
        <dbReference type="ARBA" id="ARBA00022692"/>
    </source>
</evidence>
<dbReference type="CDD" id="cd06225">
    <property type="entry name" value="HAMP"/>
    <property type="match status" value="1"/>
</dbReference>
<dbReference type="PROSITE" id="PS50109">
    <property type="entry name" value="HIS_KIN"/>
    <property type="match status" value="1"/>
</dbReference>
<keyword evidence="11 13" id="KW-0472">Membrane</keyword>
<sequence length="475" mass="49333">MSLRLRLLLGLGLVAVVLVAVAAVVTTSTRADLVGKVDEQLRTVSRPRLGGPERAPALPALQRSTVWFGEVDDGEVVTRVAPRTPAGEPATPVLSTEDLARLDGRPGEAITVDGDGATRFRVMALDGPTAGVDLVGAPLDDVDSATRRLLVVEGVATLAVLALLALVAFWVLRLGVRPVQQMAAAAGAIAQGDLSRRVPEADPRTEAGELGAALNSMLAHIEEAFRQRAASEERLRRFVADASHELRTPITTIRGYAELHRRGGLEDPDDRRAAMERTEQEAVRMGVLVDDLLLLARLDQGRPLGQAPVALDALLHDLVADAGVSHAEHPVALRIDPGAAPAEVVGDDHRLRQVVANLVGNAVAHTPPGTTVAVALEPDPDDGSRLLLSVTDDGPGMDPDLAGRAFERFARGDVARSRAAGSTGLGLSIVAAIVAAHDGTVDLRTAPGAGTSVRVSLPRAGGAAPSPPPPPDAGG</sequence>
<feature type="region of interest" description="Disordered" evidence="12">
    <location>
        <begin position="447"/>
        <end position="475"/>
    </location>
</feature>
<dbReference type="SUPFAM" id="SSF55874">
    <property type="entry name" value="ATPase domain of HSP90 chaperone/DNA topoisomerase II/histidine kinase"/>
    <property type="match status" value="1"/>
</dbReference>
<dbReference type="Pfam" id="PF00672">
    <property type="entry name" value="HAMP"/>
    <property type="match status" value="1"/>
</dbReference>
<dbReference type="Gene3D" id="6.10.340.10">
    <property type="match status" value="1"/>
</dbReference>
<dbReference type="FunFam" id="3.30.565.10:FF:000006">
    <property type="entry name" value="Sensor histidine kinase WalK"/>
    <property type="match status" value="1"/>
</dbReference>
<protein>
    <recommendedName>
        <fullName evidence="4">histidine kinase</fullName>
        <ecNumber evidence="4">2.7.13.3</ecNumber>
    </recommendedName>
</protein>
<dbReference type="GO" id="GO:0000155">
    <property type="term" value="F:phosphorelay sensor kinase activity"/>
    <property type="evidence" value="ECO:0007669"/>
    <property type="project" value="InterPro"/>
</dbReference>
<dbReference type="InterPro" id="IPR036097">
    <property type="entry name" value="HisK_dim/P_sf"/>
</dbReference>